<dbReference type="Proteomes" id="UP001530293">
    <property type="component" value="Unassembled WGS sequence"/>
</dbReference>
<evidence type="ECO:0000313" key="3">
    <source>
        <dbReference type="EMBL" id="KAL3769393.1"/>
    </source>
</evidence>
<comment type="caution">
    <text evidence="3">The sequence shown here is derived from an EMBL/GenBank/DDBJ whole genome shotgun (WGS) entry which is preliminary data.</text>
</comment>
<organism evidence="3 4">
    <name type="scientific">Discostella pseudostelligera</name>
    <dbReference type="NCBI Taxonomy" id="259834"/>
    <lineage>
        <taxon>Eukaryota</taxon>
        <taxon>Sar</taxon>
        <taxon>Stramenopiles</taxon>
        <taxon>Ochrophyta</taxon>
        <taxon>Bacillariophyta</taxon>
        <taxon>Coscinodiscophyceae</taxon>
        <taxon>Thalassiosirophycidae</taxon>
        <taxon>Stephanodiscales</taxon>
        <taxon>Stephanodiscaceae</taxon>
        <taxon>Discostella</taxon>
    </lineage>
</organism>
<name>A0ABD3MZX1_9STRA</name>
<gene>
    <name evidence="3" type="ORF">ACHAWU_008802</name>
</gene>
<feature type="transmembrane region" description="Helical" evidence="2">
    <location>
        <begin position="411"/>
        <end position="431"/>
    </location>
</feature>
<keyword evidence="4" id="KW-1185">Reference proteome</keyword>
<feature type="transmembrane region" description="Helical" evidence="2">
    <location>
        <begin position="374"/>
        <end position="391"/>
    </location>
</feature>
<evidence type="ECO:0000256" key="2">
    <source>
        <dbReference type="SAM" id="Phobius"/>
    </source>
</evidence>
<feature type="transmembrane region" description="Helical" evidence="2">
    <location>
        <begin position="306"/>
        <end position="329"/>
    </location>
</feature>
<feature type="transmembrane region" description="Helical" evidence="2">
    <location>
        <begin position="228"/>
        <end position="250"/>
    </location>
</feature>
<dbReference type="AlphaFoldDB" id="A0ABD3MZX1"/>
<feature type="compositionally biased region" description="Polar residues" evidence="1">
    <location>
        <begin position="110"/>
        <end position="121"/>
    </location>
</feature>
<evidence type="ECO:0000313" key="4">
    <source>
        <dbReference type="Proteomes" id="UP001530293"/>
    </source>
</evidence>
<keyword evidence="2" id="KW-1133">Transmembrane helix</keyword>
<reference evidence="3 4" key="1">
    <citation type="submission" date="2024-10" db="EMBL/GenBank/DDBJ databases">
        <title>Updated reference genomes for cyclostephanoid diatoms.</title>
        <authorList>
            <person name="Roberts W.R."/>
            <person name="Alverson A.J."/>
        </authorList>
    </citation>
    <scope>NUCLEOTIDE SEQUENCE [LARGE SCALE GENOMIC DNA]</scope>
    <source>
        <strain evidence="3 4">AJA232-27</strain>
    </source>
</reference>
<feature type="transmembrane region" description="Helical" evidence="2">
    <location>
        <begin position="271"/>
        <end position="294"/>
    </location>
</feature>
<feature type="transmembrane region" description="Helical" evidence="2">
    <location>
        <begin position="189"/>
        <end position="208"/>
    </location>
</feature>
<proteinExistence type="predicted"/>
<keyword evidence="2" id="KW-0812">Transmembrane</keyword>
<protein>
    <submittedName>
        <fullName evidence="3">Uncharacterized protein</fullName>
    </submittedName>
</protein>
<feature type="transmembrane region" description="Helical" evidence="2">
    <location>
        <begin position="163"/>
        <end position="182"/>
    </location>
</feature>
<evidence type="ECO:0000256" key="1">
    <source>
        <dbReference type="SAM" id="MobiDB-lite"/>
    </source>
</evidence>
<feature type="region of interest" description="Disordered" evidence="1">
    <location>
        <begin position="110"/>
        <end position="150"/>
    </location>
</feature>
<keyword evidence="2" id="KW-0472">Membrane</keyword>
<dbReference type="EMBL" id="JALLBG020000055">
    <property type="protein sequence ID" value="KAL3769393.1"/>
    <property type="molecule type" value="Genomic_DNA"/>
</dbReference>
<sequence>MVMAITTTTITWSAPAAVAAVLLLTATIAPQIILSPSVGAFPLQPLIRKHCCRLPAAQAPASTPSSLSQRVKRSHAAITTLPSWNSRGPSSSSSLSLSSLPLILFASTSNNDGDNNNEGTQSASSSPPTSSSSAENTDKRGAAPSSASTAAAVIPDPPPLLSVGYNVAGLANVFAALGLLFNIGKINDVAASASASSLILSSSLLPSASVGAVNNARIMATRYQPNLLATYTAGSLGYLLLAAGTCNILSDSVKTKRLYTSDTYKRLTMGLILFGLVGLFSVPGESGCIIAGAASSSSSFWSGGGGATAIFMMTLFAKVITAIVSFIGWEYSAGGFGSSSLSSHRGRMKNVVREVCGGCARVWKTLSISDKRPATFYRSFFVFLTLGNLIFNTPELIFNLRQGMGLLSLPVSLTISSIARLGLMSVILYVLKDAAERKRLDGTTFIKLNMMVGLWALGVGLAQGLSNVSSANPFNIRRAFDKLLFAALFLNNGAISQLSKMNIIQTRDAKDPDALRVNFLR</sequence>
<accession>A0ABD3MZX1</accession>
<feature type="compositionally biased region" description="Low complexity" evidence="1">
    <location>
        <begin position="122"/>
        <end position="134"/>
    </location>
</feature>